<dbReference type="EMBL" id="CP019650">
    <property type="protein sequence ID" value="AQQ68148.1"/>
    <property type="molecule type" value="Genomic_DNA"/>
</dbReference>
<dbReference type="Pfam" id="PF13577">
    <property type="entry name" value="SnoaL_4"/>
    <property type="match status" value="1"/>
</dbReference>
<dbReference type="OrthoDB" id="7510033at2"/>
<dbReference type="InterPro" id="IPR037401">
    <property type="entry name" value="SnoaL-like"/>
</dbReference>
<evidence type="ECO:0000256" key="1">
    <source>
        <dbReference type="SAM" id="MobiDB-lite"/>
    </source>
</evidence>
<keyword evidence="4" id="KW-1185">Reference proteome</keyword>
<dbReference type="AlphaFoldDB" id="A0A1Q2M6I2"/>
<protein>
    <recommendedName>
        <fullName evidence="2">SnoaL-like domain-containing protein</fullName>
    </recommendedName>
</protein>
<dbReference type="Gene3D" id="3.10.450.50">
    <property type="match status" value="1"/>
</dbReference>
<proteinExistence type="predicted"/>
<sequence length="170" mass="19444">MQDVTKSHNDLAEEITLRNLMAQYCDAVTRNDSSRWINCWSQDAQWNLLGNTVSGKEAILTLFQQMMTGFEFALMIPSTCQFEVNGDSATGYWYLQEFTRDSNGNGSSLFSRYEDRYIKQEGNWKFKRRSYQILYSGEALFTGAFHPTKALSEPPNNTDDVEATSENANL</sequence>
<evidence type="ECO:0000259" key="2">
    <source>
        <dbReference type="Pfam" id="PF13577"/>
    </source>
</evidence>
<dbReference type="InterPro" id="IPR032710">
    <property type="entry name" value="NTF2-like_dom_sf"/>
</dbReference>
<evidence type="ECO:0000313" key="4">
    <source>
        <dbReference type="Proteomes" id="UP000188219"/>
    </source>
</evidence>
<feature type="compositionally biased region" description="Polar residues" evidence="1">
    <location>
        <begin position="154"/>
        <end position="170"/>
    </location>
</feature>
<dbReference type="RefSeq" id="WP_077404850.1">
    <property type="nucleotide sequence ID" value="NZ_CP019650.1"/>
</dbReference>
<reference evidence="3" key="1">
    <citation type="submission" date="2017-02" db="EMBL/GenBank/DDBJ databases">
        <title>Genome of Microbulbifer agarilyticus GP101.</title>
        <authorList>
            <person name="Jung J."/>
            <person name="Bae S.S."/>
            <person name="Baek K."/>
        </authorList>
    </citation>
    <scope>NUCLEOTIDE SEQUENCE [LARGE SCALE GENOMIC DNA]</scope>
    <source>
        <strain evidence="3">GP101</strain>
    </source>
</reference>
<dbReference type="Proteomes" id="UP000188219">
    <property type="component" value="Chromosome"/>
</dbReference>
<dbReference type="STRING" id="260552.Mag101_11255"/>
<name>A0A1Q2M6I2_9GAMM</name>
<organism evidence="3 4">
    <name type="scientific">Microbulbifer agarilyticus</name>
    <dbReference type="NCBI Taxonomy" id="260552"/>
    <lineage>
        <taxon>Bacteria</taxon>
        <taxon>Pseudomonadati</taxon>
        <taxon>Pseudomonadota</taxon>
        <taxon>Gammaproteobacteria</taxon>
        <taxon>Cellvibrionales</taxon>
        <taxon>Microbulbiferaceae</taxon>
        <taxon>Microbulbifer</taxon>
    </lineage>
</organism>
<accession>A0A1Q2M6I2</accession>
<dbReference type="KEGG" id="maga:Mag101_11255"/>
<evidence type="ECO:0000313" key="3">
    <source>
        <dbReference type="EMBL" id="AQQ68148.1"/>
    </source>
</evidence>
<dbReference type="SUPFAM" id="SSF54427">
    <property type="entry name" value="NTF2-like"/>
    <property type="match status" value="1"/>
</dbReference>
<gene>
    <name evidence="3" type="ORF">Mag101_11255</name>
</gene>
<feature type="region of interest" description="Disordered" evidence="1">
    <location>
        <begin position="148"/>
        <end position="170"/>
    </location>
</feature>
<feature type="domain" description="SnoaL-like" evidence="2">
    <location>
        <begin position="14"/>
        <end position="129"/>
    </location>
</feature>